<keyword evidence="1" id="KW-0812">Transmembrane</keyword>
<sequence length="316" mass="35651">MVFVVFICLSFFTFAENQKCSWERGVECCTGYSLNKHSGKCEKCPKGYFGDCSKQCIPPTYGEDCQSLCDCVDGYYCHFAYGCSQLDRSKTELQHTSSASRINETSTEPTFAFPNIPVSERINEDSTVSHYPESKVVVTILPNLSKDASLFQNNYVFHIVIGLVGIFVLFFVIHVITNIYSKFFRKTSNSQGKNENLQARYKSLNFETIEQEPTLHSVSLDQQGQMQVDSECISPDSSYLSPVFILDKNLIEAIVARENETDHRSDVTIRESVSNRYSSVFPPVADTEVDSSSSQADQTEHVYIEIVDNEYANTKS</sequence>
<dbReference type="OrthoDB" id="6208825at2759"/>
<organism evidence="3 4">
    <name type="scientific">Crassostrea virginica</name>
    <name type="common">Eastern oyster</name>
    <dbReference type="NCBI Taxonomy" id="6565"/>
    <lineage>
        <taxon>Eukaryota</taxon>
        <taxon>Metazoa</taxon>
        <taxon>Spiralia</taxon>
        <taxon>Lophotrochozoa</taxon>
        <taxon>Mollusca</taxon>
        <taxon>Bivalvia</taxon>
        <taxon>Autobranchia</taxon>
        <taxon>Pteriomorphia</taxon>
        <taxon>Ostreida</taxon>
        <taxon>Ostreoidea</taxon>
        <taxon>Ostreidae</taxon>
        <taxon>Crassostrea</taxon>
    </lineage>
</organism>
<dbReference type="GeneID" id="111102540"/>
<feature type="chain" id="PRO_5034554971" evidence="2">
    <location>
        <begin position="18"/>
        <end position="316"/>
    </location>
</feature>
<keyword evidence="1" id="KW-0472">Membrane</keyword>
<keyword evidence="3" id="KW-1185">Reference proteome</keyword>
<keyword evidence="1" id="KW-1133">Transmembrane helix</keyword>
<dbReference type="Proteomes" id="UP000694844">
    <property type="component" value="Chromosome 7"/>
</dbReference>
<evidence type="ECO:0000313" key="3">
    <source>
        <dbReference type="Proteomes" id="UP000694844"/>
    </source>
</evidence>
<proteinExistence type="predicted"/>
<protein>
    <submittedName>
        <fullName evidence="4">Uncharacterized protein LOC111102540</fullName>
    </submittedName>
</protein>
<dbReference type="KEGG" id="cvn:111102540"/>
<reference evidence="4" key="1">
    <citation type="submission" date="2025-08" db="UniProtKB">
        <authorList>
            <consortium name="RefSeq"/>
        </authorList>
    </citation>
    <scope>IDENTIFICATION</scope>
    <source>
        <tissue evidence="4">Whole sample</tissue>
    </source>
</reference>
<dbReference type="AlphaFoldDB" id="A0A8B8AHQ2"/>
<keyword evidence="2" id="KW-0732">Signal</keyword>
<evidence type="ECO:0000313" key="4">
    <source>
        <dbReference type="RefSeq" id="XP_022291042.1"/>
    </source>
</evidence>
<name>A0A8B8AHQ2_CRAVI</name>
<evidence type="ECO:0000256" key="1">
    <source>
        <dbReference type="SAM" id="Phobius"/>
    </source>
</evidence>
<feature type="signal peptide" evidence="2">
    <location>
        <begin position="1"/>
        <end position="17"/>
    </location>
</feature>
<accession>A0A8B8AHQ2</accession>
<evidence type="ECO:0000256" key="2">
    <source>
        <dbReference type="SAM" id="SignalP"/>
    </source>
</evidence>
<gene>
    <name evidence="4" type="primary">LOC111102540</name>
</gene>
<dbReference type="RefSeq" id="XP_022291042.1">
    <property type="nucleotide sequence ID" value="XM_022435334.1"/>
</dbReference>
<feature type="transmembrane region" description="Helical" evidence="1">
    <location>
        <begin position="155"/>
        <end position="176"/>
    </location>
</feature>